<dbReference type="InterPro" id="IPR036457">
    <property type="entry name" value="PPM-type-like_dom_sf"/>
</dbReference>
<dbReference type="EMBL" id="AUSU01003229">
    <property type="protein sequence ID" value="EPS67232.1"/>
    <property type="molecule type" value="Genomic_DNA"/>
</dbReference>
<dbReference type="AlphaFoldDB" id="S8E4I4"/>
<dbReference type="SMART" id="SM00332">
    <property type="entry name" value="PP2Cc"/>
    <property type="match status" value="1"/>
</dbReference>
<dbReference type="OrthoDB" id="420076at2759"/>
<evidence type="ECO:0000259" key="1">
    <source>
        <dbReference type="PROSITE" id="PS51746"/>
    </source>
</evidence>
<protein>
    <recommendedName>
        <fullName evidence="1">PPM-type phosphatase domain-containing protein</fullName>
    </recommendedName>
</protein>
<organism evidence="2 3">
    <name type="scientific">Genlisea aurea</name>
    <dbReference type="NCBI Taxonomy" id="192259"/>
    <lineage>
        <taxon>Eukaryota</taxon>
        <taxon>Viridiplantae</taxon>
        <taxon>Streptophyta</taxon>
        <taxon>Embryophyta</taxon>
        <taxon>Tracheophyta</taxon>
        <taxon>Spermatophyta</taxon>
        <taxon>Magnoliopsida</taxon>
        <taxon>eudicotyledons</taxon>
        <taxon>Gunneridae</taxon>
        <taxon>Pentapetalae</taxon>
        <taxon>asterids</taxon>
        <taxon>lamiids</taxon>
        <taxon>Lamiales</taxon>
        <taxon>Lentibulariaceae</taxon>
        <taxon>Genlisea</taxon>
    </lineage>
</organism>
<proteinExistence type="predicted"/>
<sequence length="269" mass="29764">MRRAFLETEGQFLSAVRKGWDSRPEMGAVGTCCLVGVICGGSIYVANAGDSRAVLGTRCCTDGGGRVVAIQLSEEHNANLEDVRNQLRSLHPDDSGIVVLKHHVWRVKGIIQVSRSIGDAYLKKPEFNKHPLPLKFRLPEPFRRPILTPEPAINVRKLHQRDDLFLIFASDGLWDHLSSQEAVDIVANNPRPGIARKLVETALHAAADKREIRYPDLKNIAAGVRRHFHDDITAVVVFLHRSSITTNRSSSSKTLTVSVKGGDTFLNPD</sequence>
<dbReference type="InterPro" id="IPR015655">
    <property type="entry name" value="PP2C"/>
</dbReference>
<evidence type="ECO:0000313" key="3">
    <source>
        <dbReference type="Proteomes" id="UP000015453"/>
    </source>
</evidence>
<dbReference type="CDD" id="cd00143">
    <property type="entry name" value="PP2Cc"/>
    <property type="match status" value="1"/>
</dbReference>
<name>S8E4I4_9LAMI</name>
<dbReference type="PROSITE" id="PS51746">
    <property type="entry name" value="PPM_2"/>
    <property type="match status" value="1"/>
</dbReference>
<dbReference type="SUPFAM" id="SSF81606">
    <property type="entry name" value="PP2C-like"/>
    <property type="match status" value="1"/>
</dbReference>
<gene>
    <name evidence="2" type="ORF">M569_07544</name>
</gene>
<accession>S8E4I4</accession>
<keyword evidence="3" id="KW-1185">Reference proteome</keyword>
<dbReference type="Gene3D" id="3.60.40.10">
    <property type="entry name" value="PPM-type phosphatase domain"/>
    <property type="match status" value="1"/>
</dbReference>
<feature type="domain" description="PPM-type phosphatase" evidence="1">
    <location>
        <begin position="1"/>
        <end position="239"/>
    </location>
</feature>
<dbReference type="GO" id="GO:0004722">
    <property type="term" value="F:protein serine/threonine phosphatase activity"/>
    <property type="evidence" value="ECO:0007669"/>
    <property type="project" value="InterPro"/>
</dbReference>
<dbReference type="Proteomes" id="UP000015453">
    <property type="component" value="Unassembled WGS sequence"/>
</dbReference>
<evidence type="ECO:0000313" key="2">
    <source>
        <dbReference type="EMBL" id="EPS67232.1"/>
    </source>
</evidence>
<reference evidence="2 3" key="1">
    <citation type="journal article" date="2013" name="BMC Genomics">
        <title>The miniature genome of a carnivorous plant Genlisea aurea contains a low number of genes and short non-coding sequences.</title>
        <authorList>
            <person name="Leushkin E.V."/>
            <person name="Sutormin R.A."/>
            <person name="Nabieva E.R."/>
            <person name="Penin A.A."/>
            <person name="Kondrashov A.S."/>
            <person name="Logacheva M.D."/>
        </authorList>
    </citation>
    <scope>NUCLEOTIDE SEQUENCE [LARGE SCALE GENOMIC DNA]</scope>
</reference>
<dbReference type="Pfam" id="PF00481">
    <property type="entry name" value="PP2C"/>
    <property type="match status" value="1"/>
</dbReference>
<dbReference type="PANTHER" id="PTHR47992">
    <property type="entry name" value="PROTEIN PHOSPHATASE"/>
    <property type="match status" value="1"/>
</dbReference>
<dbReference type="InterPro" id="IPR001932">
    <property type="entry name" value="PPM-type_phosphatase-like_dom"/>
</dbReference>
<comment type="caution">
    <text evidence="2">The sequence shown here is derived from an EMBL/GenBank/DDBJ whole genome shotgun (WGS) entry which is preliminary data.</text>
</comment>